<evidence type="ECO:0000313" key="5">
    <source>
        <dbReference type="Proteomes" id="UP000229740"/>
    </source>
</evidence>
<dbReference type="InterPro" id="IPR029058">
    <property type="entry name" value="AB_hydrolase_fold"/>
</dbReference>
<feature type="domain" description="AB hydrolase-1" evidence="3">
    <location>
        <begin position="61"/>
        <end position="301"/>
    </location>
</feature>
<dbReference type="GO" id="GO:0034338">
    <property type="term" value="F:short-chain carboxylesterase activity"/>
    <property type="evidence" value="ECO:0007669"/>
    <property type="project" value="TreeGrafter"/>
</dbReference>
<evidence type="ECO:0000256" key="1">
    <source>
        <dbReference type="ARBA" id="ARBA00010884"/>
    </source>
</evidence>
<dbReference type="InterPro" id="IPR012020">
    <property type="entry name" value="ABHD4"/>
</dbReference>
<comment type="similarity">
    <text evidence="1">Belongs to the AB hydrolase superfamily. AB hydrolase 4 family.</text>
</comment>
<reference evidence="4 5" key="1">
    <citation type="submission" date="2017-10" db="EMBL/GenBank/DDBJ databases">
        <title>Novel microbial diversity and functional potential in the marine mammal oral microbiome.</title>
        <authorList>
            <person name="Dudek N.K."/>
            <person name="Sun C.L."/>
            <person name="Burstein D."/>
            <person name="Kantor R.S."/>
            <person name="Aliaga Goltsman D.S."/>
            <person name="Bik E.M."/>
            <person name="Thomas B.C."/>
            <person name="Banfield J.F."/>
            <person name="Relman D.A."/>
        </authorList>
    </citation>
    <scope>NUCLEOTIDE SEQUENCE [LARGE SCALE GENOMIC DNA]</scope>
    <source>
        <strain evidence="4">DOLZORAL124_49_17</strain>
    </source>
</reference>
<evidence type="ECO:0000313" key="4">
    <source>
        <dbReference type="EMBL" id="PID56242.1"/>
    </source>
</evidence>
<dbReference type="Gene3D" id="3.40.50.1820">
    <property type="entry name" value="alpha/beta hydrolase"/>
    <property type="match status" value="1"/>
</dbReference>
<dbReference type="PANTHER" id="PTHR10794">
    <property type="entry name" value="ABHYDROLASE DOMAIN-CONTAINING PROTEIN"/>
    <property type="match status" value="1"/>
</dbReference>
<dbReference type="GO" id="GO:0047372">
    <property type="term" value="F:monoacylglycerol lipase activity"/>
    <property type="evidence" value="ECO:0007669"/>
    <property type="project" value="TreeGrafter"/>
</dbReference>
<dbReference type="SUPFAM" id="SSF53474">
    <property type="entry name" value="alpha/beta-Hydrolases"/>
    <property type="match status" value="1"/>
</dbReference>
<protein>
    <submittedName>
        <fullName evidence="4">Alpha/beta hydrolase</fullName>
    </submittedName>
</protein>
<dbReference type="InterPro" id="IPR050960">
    <property type="entry name" value="AB_hydrolase_4_sf"/>
</dbReference>
<organism evidence="4 5">
    <name type="scientific">candidate division KSB3 bacterium</name>
    <dbReference type="NCBI Taxonomy" id="2044937"/>
    <lineage>
        <taxon>Bacteria</taxon>
        <taxon>candidate division KSB3</taxon>
    </lineage>
</organism>
<dbReference type="Proteomes" id="UP000229740">
    <property type="component" value="Unassembled WGS sequence"/>
</dbReference>
<dbReference type="AlphaFoldDB" id="A0A2G6E2V5"/>
<evidence type="ECO:0000259" key="3">
    <source>
        <dbReference type="Pfam" id="PF00561"/>
    </source>
</evidence>
<feature type="active site" description="Charge relay system" evidence="2">
    <location>
        <position position="268"/>
    </location>
</feature>
<dbReference type="PIRSF" id="PIRSF005211">
    <property type="entry name" value="Ab_hydro_YheT"/>
    <property type="match status" value="1"/>
</dbReference>
<proteinExistence type="inferred from homology"/>
<feature type="active site" description="Charge relay system" evidence="2">
    <location>
        <position position="297"/>
    </location>
</feature>
<name>A0A2G6E2V5_9BACT</name>
<dbReference type="Pfam" id="PF00561">
    <property type="entry name" value="Abhydrolase_1"/>
    <property type="match status" value="1"/>
</dbReference>
<gene>
    <name evidence="4" type="ORF">CSB45_11970</name>
</gene>
<accession>A0A2G6E2V5</accession>
<evidence type="ECO:0000256" key="2">
    <source>
        <dbReference type="PIRSR" id="PIRSR005211-1"/>
    </source>
</evidence>
<comment type="caution">
    <text evidence="4">The sequence shown here is derived from an EMBL/GenBank/DDBJ whole genome shotgun (WGS) entry which is preliminary data.</text>
</comment>
<dbReference type="InterPro" id="IPR000073">
    <property type="entry name" value="AB_hydrolase_1"/>
</dbReference>
<sequence>MPIVDKSAYRPIAAFKNCHFHTIYPSLFRTIRGVTFSRERISTPDDDFLDLDWARHGSTRLILTIHGLEGSSRSRYIPGMIKAFARRGWDGVALNLRGCSGEPNRLLRSYHSGATDDVETVITHILTHYPAYREIALIGFSLGGCLTLNYLGERGSSLPEEMLGAAAVSTPCDLATSAERLSEAGNTMYLKNFLRCFRKKIRLKMRQMPDKISDRNFHEVTSLKIFDDRYTAPIHGFRNAEDYWARCSPKRLLAGIHIPTLLLNALDDPFLAEASYPLKEAASHPYLFLEMPDFGGHVGFMARRPDGEYWHETRICDFVQTLTTHS</sequence>
<keyword evidence="4" id="KW-0378">Hydrolase</keyword>
<feature type="active site" description="Charge relay system" evidence="2">
    <location>
        <position position="141"/>
    </location>
</feature>
<dbReference type="PANTHER" id="PTHR10794:SF94">
    <property type="entry name" value="ESTERASE YHET-RELATED"/>
    <property type="match status" value="1"/>
</dbReference>
<dbReference type="EMBL" id="PDPS01000036">
    <property type="protein sequence ID" value="PID56242.1"/>
    <property type="molecule type" value="Genomic_DNA"/>
</dbReference>